<dbReference type="GO" id="GO:0046656">
    <property type="term" value="P:folic acid biosynthetic process"/>
    <property type="evidence" value="ECO:0007669"/>
    <property type="project" value="UniProtKB-UniRule"/>
</dbReference>
<dbReference type="GO" id="GO:0003848">
    <property type="term" value="F:2-amino-4-hydroxy-6-hydroxymethyldihydropteridine diphosphokinase activity"/>
    <property type="evidence" value="ECO:0007669"/>
    <property type="project" value="UniProtKB-EC"/>
</dbReference>
<evidence type="ECO:0000313" key="13">
    <source>
        <dbReference type="Proteomes" id="UP000595895"/>
    </source>
</evidence>
<keyword evidence="5" id="KW-0547">Nucleotide-binding</keyword>
<feature type="compositionally biased region" description="Low complexity" evidence="10">
    <location>
        <begin position="682"/>
        <end position="698"/>
    </location>
</feature>
<dbReference type="KEGG" id="awe:JG540_01885"/>
<dbReference type="InterPro" id="IPR006157">
    <property type="entry name" value="FolB_dom"/>
</dbReference>
<evidence type="ECO:0000259" key="11">
    <source>
        <dbReference type="SMART" id="SM00905"/>
    </source>
</evidence>
<sequence length="718" mass="72785">MSVNLTGASDRICLKGLSARGLHGVLPLEREEPQLFVVDLSLELGPGGAQAAAASDQLAESVDYAAVATSVISVIEGDSVNLIETLAARIADLVLGYPRVRAVEVTVHKPEAPLDVAFDDVSVTIRRGELAAGSVGAPASQQLPAPAAQVAAATADPAFPPVPAPAFVPEAERAFLPVQDASVPPPPPVLTQVPVPSEPAALEVEPSPQELPGAPEAQSVPGPEEPLAFDASIGPLDSAIGKAPQAPVDPELAAALAAPAPAPLDMSVFEDAPELLEAPVADLAAPEAEEPVQAVEPSGLDQADGAPSGFEGPAVDAVDAEAGGLAAGALGATGAAAAGTLAAGAVAAESRAESGIEALIADAHAVEASAEAEFGPAGWGRGAEPFSPFAPDPENVPAAPVAEDLLHPQAESAPLGENHPGQPGAGFPEPPVPGGGTAAPAPFSDPLRSRPAQPAAFVLALGGNVGAVLPNLRNAVAALRDTVGVELAQVAPLARTAAVTDPGSEPQPDFLNTVLLGMTVLSPMELLEVARKLEADAGRVRTKVNGPRTLDVDLIDYEGVVSNDPELTLPHPRAVQRAFVLVPWAEVDDLAEISGQSVALLAENAADRDGVRWLALDWEDSDSLPALPTGQYIAPPLAADELSEQAPQGQEPEEDALPRHTDEAAAPLPQEHATALEEMPEAEPAAVASPEAEAPSAEDSWGAPVAWKDVLGGNQGRE</sequence>
<feature type="region of interest" description="Disordered" evidence="10">
    <location>
        <begin position="642"/>
        <end position="718"/>
    </location>
</feature>
<evidence type="ECO:0000256" key="3">
    <source>
        <dbReference type="ARBA" id="ARBA00009640"/>
    </source>
</evidence>
<feature type="region of interest" description="Disordered" evidence="10">
    <location>
        <begin position="287"/>
        <end position="314"/>
    </location>
</feature>
<keyword evidence="7" id="KW-0067">ATP-binding</keyword>
<feature type="domain" description="Dihydroneopterin aldolase/epimerase" evidence="11">
    <location>
        <begin position="12"/>
        <end position="127"/>
    </location>
</feature>
<dbReference type="EC" id="2.7.6.3" evidence="9"/>
<dbReference type="Gene3D" id="3.30.1130.10">
    <property type="match status" value="1"/>
</dbReference>
<dbReference type="EMBL" id="CP066802">
    <property type="protein sequence ID" value="QQM67658.1"/>
    <property type="molecule type" value="Genomic_DNA"/>
</dbReference>
<dbReference type="SUPFAM" id="SSF55083">
    <property type="entry name" value="6-hydroxymethyl-7,8-dihydropterin pyrophosphokinase, HPPK"/>
    <property type="match status" value="1"/>
</dbReference>
<feature type="region of interest" description="Disordered" evidence="10">
    <location>
        <begin position="376"/>
        <end position="398"/>
    </location>
</feature>
<evidence type="ECO:0000256" key="10">
    <source>
        <dbReference type="SAM" id="MobiDB-lite"/>
    </source>
</evidence>
<comment type="similarity">
    <text evidence="9">Belongs to the DHNA family.</text>
</comment>
<proteinExistence type="inferred from homology"/>
<dbReference type="CDD" id="cd00534">
    <property type="entry name" value="DHNA_DHNTPE"/>
    <property type="match status" value="1"/>
</dbReference>
<dbReference type="GO" id="GO:0004150">
    <property type="term" value="F:dihydroneopterin aldolase activity"/>
    <property type="evidence" value="ECO:0007669"/>
    <property type="project" value="UniProtKB-UniRule"/>
</dbReference>
<reference evidence="12 13" key="1">
    <citation type="submission" date="2020-12" db="EMBL/GenBank/DDBJ databases">
        <authorList>
            <person name="Zhou J."/>
        </authorList>
    </citation>
    <scope>NUCLEOTIDE SEQUENCE [LARGE SCALE GENOMIC DNA]</scope>
    <source>
        <strain evidence="12 13">CCUG 61299</strain>
    </source>
</reference>
<keyword evidence="6 12" id="KW-0418">Kinase</keyword>
<comment type="function">
    <text evidence="9">Catalyzes the conversion of 7,8-dihydroneopterin to 6-hydroxymethyl-7,8-dihydropterin.</text>
</comment>
<keyword evidence="9" id="KW-0456">Lyase</keyword>
<dbReference type="RefSeq" id="WP_200276426.1">
    <property type="nucleotide sequence ID" value="NZ_CP066802.1"/>
</dbReference>
<dbReference type="NCBIfam" id="TIGR00525">
    <property type="entry name" value="folB"/>
    <property type="match status" value="1"/>
</dbReference>
<dbReference type="InterPro" id="IPR043133">
    <property type="entry name" value="GTP-CH-I_C/QueF"/>
</dbReference>
<dbReference type="SMART" id="SM00905">
    <property type="entry name" value="FolB"/>
    <property type="match status" value="1"/>
</dbReference>
<dbReference type="Gene3D" id="3.30.70.560">
    <property type="entry name" value="7,8-Dihydro-6-hydroxymethylpterin-pyrophosphokinase HPPK"/>
    <property type="match status" value="1"/>
</dbReference>
<dbReference type="NCBIfam" id="TIGR01498">
    <property type="entry name" value="folK"/>
    <property type="match status" value="1"/>
</dbReference>
<dbReference type="CDD" id="cd00483">
    <property type="entry name" value="HPPK"/>
    <property type="match status" value="1"/>
</dbReference>
<dbReference type="GO" id="GO:0005524">
    <property type="term" value="F:ATP binding"/>
    <property type="evidence" value="ECO:0007669"/>
    <property type="project" value="UniProtKB-KW"/>
</dbReference>
<dbReference type="PANTHER" id="PTHR43071:SF1">
    <property type="entry name" value="2-AMINO-4-HYDROXY-6-HYDROXYMETHYLDIHYDROPTERIDINE PYROPHOSPHOKINASE"/>
    <property type="match status" value="1"/>
</dbReference>
<keyword evidence="4 12" id="KW-0808">Transferase</keyword>
<comment type="similarity">
    <text evidence="3">In the N-terminal section; belongs to the DHNA family.</text>
</comment>
<organism evidence="12 13">
    <name type="scientific">Actinomyces weissii</name>
    <dbReference type="NCBI Taxonomy" id="675090"/>
    <lineage>
        <taxon>Bacteria</taxon>
        <taxon>Bacillati</taxon>
        <taxon>Actinomycetota</taxon>
        <taxon>Actinomycetes</taxon>
        <taxon>Actinomycetales</taxon>
        <taxon>Actinomycetaceae</taxon>
        <taxon>Actinomyces</taxon>
    </lineage>
</organism>
<dbReference type="GO" id="GO:0016301">
    <property type="term" value="F:kinase activity"/>
    <property type="evidence" value="ECO:0007669"/>
    <property type="project" value="UniProtKB-KW"/>
</dbReference>
<dbReference type="Pfam" id="PF02152">
    <property type="entry name" value="FolB"/>
    <property type="match status" value="1"/>
</dbReference>
<keyword evidence="8 9" id="KW-0289">Folate biosynthesis</keyword>
<evidence type="ECO:0000256" key="7">
    <source>
        <dbReference type="ARBA" id="ARBA00022840"/>
    </source>
</evidence>
<dbReference type="UniPathway" id="UPA00077">
    <property type="reaction ID" value="UER00154"/>
</dbReference>
<dbReference type="InterPro" id="IPR006156">
    <property type="entry name" value="Dihydroneopterin_aldolase"/>
</dbReference>
<dbReference type="InterPro" id="IPR000550">
    <property type="entry name" value="Hppk"/>
</dbReference>
<comment type="pathway">
    <text evidence="9">Cofactor biosynthesis; tetrahydrofolate biosynthesis; 2-amino-4-hydroxy-6-hydroxymethyl-7,8-dihydropteridine diphosphate from 7,8-dihydroneopterin triphosphate: step 3/4.</text>
</comment>
<protein>
    <recommendedName>
        <fullName evidence="9">Bifunctional folate synthesis protein</fullName>
    </recommendedName>
    <domain>
        <recommendedName>
            <fullName evidence="9">Dihydroneopterin aldolase</fullName>
            <shortName evidence="9">DHNA</shortName>
            <ecNumber evidence="9">4.1.2.25</ecNumber>
        </recommendedName>
        <alternativeName>
            <fullName evidence="9">7,8-dihydroneopterin aldolase</fullName>
        </alternativeName>
    </domain>
    <domain>
        <recommendedName>
            <fullName evidence="9">2-amino-4-hydroxy-6-hydroxymethyldihydropteridine pyrophosphokinase</fullName>
            <ecNumber evidence="9">2.7.6.3</ecNumber>
        </recommendedName>
        <alternativeName>
            <fullName evidence="9">6-hydroxymethyl-7,8-dihydropterin pyrophosphokinase</fullName>
            <shortName evidence="9">PPPK</shortName>
        </alternativeName>
        <alternativeName>
            <fullName evidence="9">7,8-dihydro-6-hydroxymethylpterin pyrophosphokinase</fullName>
            <shortName evidence="9">HPPK</shortName>
        </alternativeName>
    </domain>
</protein>
<dbReference type="EC" id="4.1.2.25" evidence="9"/>
<dbReference type="Proteomes" id="UP000595895">
    <property type="component" value="Chromosome"/>
</dbReference>
<dbReference type="InterPro" id="IPR035907">
    <property type="entry name" value="Hppk_sf"/>
</dbReference>
<evidence type="ECO:0000256" key="5">
    <source>
        <dbReference type="ARBA" id="ARBA00022741"/>
    </source>
</evidence>
<comment type="catalytic activity">
    <reaction evidence="9">
        <text>7,8-dihydroneopterin = 6-hydroxymethyl-7,8-dihydropterin + glycolaldehyde</text>
        <dbReference type="Rhea" id="RHEA:10540"/>
        <dbReference type="ChEBI" id="CHEBI:17001"/>
        <dbReference type="ChEBI" id="CHEBI:17071"/>
        <dbReference type="ChEBI" id="CHEBI:44841"/>
        <dbReference type="EC" id="4.1.2.25"/>
    </reaction>
</comment>
<evidence type="ECO:0000256" key="8">
    <source>
        <dbReference type="ARBA" id="ARBA00022909"/>
    </source>
</evidence>
<comment type="pathway">
    <text evidence="2">Cofactor biosynthesis; tetrahydrofolate biosynthesis; 2-amino-4-hydroxy-6-hydroxymethyl-7,8-dihydropteridine diphosphate from 7,8-dihydroneopterin triphosphate: step 4/4.</text>
</comment>
<feature type="region of interest" description="Disordered" evidence="10">
    <location>
        <begin position="200"/>
        <end position="244"/>
    </location>
</feature>
<evidence type="ECO:0000256" key="9">
    <source>
        <dbReference type="RuleBase" id="RU362079"/>
    </source>
</evidence>
<dbReference type="NCBIfam" id="TIGR00526">
    <property type="entry name" value="folB_dom"/>
    <property type="match status" value="1"/>
</dbReference>
<comment type="catalytic activity">
    <reaction evidence="1">
        <text>6-hydroxymethyl-7,8-dihydropterin + ATP = (7,8-dihydropterin-6-yl)methyl diphosphate + AMP + H(+)</text>
        <dbReference type="Rhea" id="RHEA:11412"/>
        <dbReference type="ChEBI" id="CHEBI:15378"/>
        <dbReference type="ChEBI" id="CHEBI:30616"/>
        <dbReference type="ChEBI" id="CHEBI:44841"/>
        <dbReference type="ChEBI" id="CHEBI:72950"/>
        <dbReference type="ChEBI" id="CHEBI:456215"/>
        <dbReference type="EC" id="2.7.6.3"/>
    </reaction>
</comment>
<dbReference type="Pfam" id="PF01288">
    <property type="entry name" value="HPPK"/>
    <property type="match status" value="1"/>
</dbReference>
<accession>A0A7T7MA61</accession>
<evidence type="ECO:0000313" key="12">
    <source>
        <dbReference type="EMBL" id="QQM67658.1"/>
    </source>
</evidence>
<evidence type="ECO:0000256" key="4">
    <source>
        <dbReference type="ARBA" id="ARBA00022679"/>
    </source>
</evidence>
<name>A0A7T7MA61_9ACTO</name>
<evidence type="ECO:0000256" key="1">
    <source>
        <dbReference type="ARBA" id="ARBA00000198"/>
    </source>
</evidence>
<dbReference type="SUPFAM" id="SSF55620">
    <property type="entry name" value="Tetrahydrobiopterin biosynthesis enzymes-like"/>
    <property type="match status" value="1"/>
</dbReference>
<dbReference type="GO" id="GO:0046654">
    <property type="term" value="P:tetrahydrofolate biosynthetic process"/>
    <property type="evidence" value="ECO:0007669"/>
    <property type="project" value="UniProtKB-UniRule"/>
</dbReference>
<evidence type="ECO:0000256" key="2">
    <source>
        <dbReference type="ARBA" id="ARBA00005051"/>
    </source>
</evidence>
<keyword evidence="13" id="KW-1185">Reference proteome</keyword>
<dbReference type="AlphaFoldDB" id="A0A7T7MA61"/>
<evidence type="ECO:0000256" key="6">
    <source>
        <dbReference type="ARBA" id="ARBA00022777"/>
    </source>
</evidence>
<gene>
    <name evidence="12" type="primary">folK</name>
    <name evidence="12" type="ORF">JG540_01885</name>
</gene>
<dbReference type="PANTHER" id="PTHR43071">
    <property type="entry name" value="2-AMINO-4-HYDROXY-6-HYDROXYMETHYLDIHYDROPTERIDINE PYROPHOSPHOKINASE"/>
    <property type="match status" value="1"/>
</dbReference>
<feature type="region of interest" description="Disordered" evidence="10">
    <location>
        <begin position="411"/>
        <end position="448"/>
    </location>
</feature>